<sequence>MRQKLLHITSTTVDQLNKVVNFLRRFSELPIRSIFTEPQLPTPTSPTTPAYERTSIPTPTTSSPNSHTKILKKNSPPTKPSLGYSRIQRRLPALAYITST</sequence>
<dbReference type="AlphaFoldDB" id="A0A8T0HGR1"/>
<proteinExistence type="predicted"/>
<feature type="region of interest" description="Disordered" evidence="1">
    <location>
        <begin position="36"/>
        <end position="85"/>
    </location>
</feature>
<organism evidence="2 3">
    <name type="scientific">Ceratodon purpureus</name>
    <name type="common">Fire moss</name>
    <name type="synonym">Dicranum purpureum</name>
    <dbReference type="NCBI Taxonomy" id="3225"/>
    <lineage>
        <taxon>Eukaryota</taxon>
        <taxon>Viridiplantae</taxon>
        <taxon>Streptophyta</taxon>
        <taxon>Embryophyta</taxon>
        <taxon>Bryophyta</taxon>
        <taxon>Bryophytina</taxon>
        <taxon>Bryopsida</taxon>
        <taxon>Dicranidae</taxon>
        <taxon>Pseudoditrichales</taxon>
        <taxon>Ditrichaceae</taxon>
        <taxon>Ceratodon</taxon>
    </lineage>
</organism>
<gene>
    <name evidence="2" type="ORF">KC19_6G079600</name>
</gene>
<feature type="compositionally biased region" description="Low complexity" evidence="1">
    <location>
        <begin position="47"/>
        <end position="66"/>
    </location>
</feature>
<dbReference type="Proteomes" id="UP000822688">
    <property type="component" value="Chromosome 6"/>
</dbReference>
<protein>
    <submittedName>
        <fullName evidence="2">Uncharacterized protein</fullName>
    </submittedName>
</protein>
<accession>A0A8T0HGR1</accession>
<evidence type="ECO:0000313" key="3">
    <source>
        <dbReference type="Proteomes" id="UP000822688"/>
    </source>
</evidence>
<dbReference type="EMBL" id="CM026427">
    <property type="protein sequence ID" value="KAG0569279.1"/>
    <property type="molecule type" value="Genomic_DNA"/>
</dbReference>
<keyword evidence="3" id="KW-1185">Reference proteome</keyword>
<evidence type="ECO:0000313" key="2">
    <source>
        <dbReference type="EMBL" id="KAG0569279.1"/>
    </source>
</evidence>
<name>A0A8T0HGR1_CERPU</name>
<comment type="caution">
    <text evidence="2">The sequence shown here is derived from an EMBL/GenBank/DDBJ whole genome shotgun (WGS) entry which is preliminary data.</text>
</comment>
<evidence type="ECO:0000256" key="1">
    <source>
        <dbReference type="SAM" id="MobiDB-lite"/>
    </source>
</evidence>
<reference evidence="2 3" key="1">
    <citation type="submission" date="2020-06" db="EMBL/GenBank/DDBJ databases">
        <title>WGS assembly of Ceratodon purpureus strain R40.</title>
        <authorList>
            <person name="Carey S.B."/>
            <person name="Jenkins J."/>
            <person name="Shu S."/>
            <person name="Lovell J.T."/>
            <person name="Sreedasyam A."/>
            <person name="Maumus F."/>
            <person name="Tiley G.P."/>
            <person name="Fernandez-Pozo N."/>
            <person name="Barry K."/>
            <person name="Chen C."/>
            <person name="Wang M."/>
            <person name="Lipzen A."/>
            <person name="Daum C."/>
            <person name="Saski C.A."/>
            <person name="Payton A.C."/>
            <person name="Mcbreen J.C."/>
            <person name="Conrad R.E."/>
            <person name="Kollar L.M."/>
            <person name="Olsson S."/>
            <person name="Huttunen S."/>
            <person name="Landis J.B."/>
            <person name="Wickett N.J."/>
            <person name="Johnson M.G."/>
            <person name="Rensing S.A."/>
            <person name="Grimwood J."/>
            <person name="Schmutz J."/>
            <person name="Mcdaniel S.F."/>
        </authorList>
    </citation>
    <scope>NUCLEOTIDE SEQUENCE [LARGE SCALE GENOMIC DNA]</scope>
    <source>
        <strain evidence="2 3">R40</strain>
    </source>
</reference>